<feature type="domain" description="G-protein coupled receptors family 1 profile" evidence="7">
    <location>
        <begin position="27"/>
        <end position="393"/>
    </location>
</feature>
<evidence type="ECO:0000256" key="4">
    <source>
        <dbReference type="ARBA" id="ARBA00022989"/>
    </source>
</evidence>
<feature type="transmembrane region" description="Helical" evidence="6">
    <location>
        <begin position="339"/>
        <end position="366"/>
    </location>
</feature>
<dbReference type="CDD" id="cd00637">
    <property type="entry name" value="7tm_classA_rhodopsin-like"/>
    <property type="match status" value="1"/>
</dbReference>
<dbReference type="PROSITE" id="PS00237">
    <property type="entry name" value="G_PROTEIN_RECEP_F1_1"/>
    <property type="match status" value="1"/>
</dbReference>
<comment type="subcellular location">
    <subcellularLocation>
        <location evidence="1">Cell membrane</location>
        <topology evidence="1">Multi-pass membrane protein</topology>
    </subcellularLocation>
</comment>
<dbReference type="InterPro" id="IPR000276">
    <property type="entry name" value="GPCR_Rhodpsn"/>
</dbReference>
<sequence>MNDTNTTTTVNSGLTGYIIAPLALITVTVNVFFFVFGIKTLEKRAHTMLVISMCGGDCVYGISLFLLAFINKVGGAFSGMCMSQITLIFVSINMALTVALMICIERFLTIKLYNYGILSRSDGWKKKMTAILLCLTNGYVIVCIIAVPRRQIGITVCYMRVFYDPYNYQIIAALLSGLFVCLSLSIIVIYSLILLVISNMMKKVNPLSKAPSNINKEGSTVEVSSSIGTELCSDKTYDRICHVKSPQDKSNLNSKKMDARIENTTDIELDQRILSATRVNIEIMDCTDGSSKRKETSDIRKFCAEGNENVNDKNVEVGDRKVKKENALKIAWRKWEFRALATSGYVIGSTLLLHGPMIICLLADGIGHSFPFAIGNISALLVALQCIINPFIYVFRFKELRKAMKKLFCCKKDATVNQ</sequence>
<organism evidence="8 9">
    <name type="scientific">Mytilus galloprovincialis</name>
    <name type="common">Mediterranean mussel</name>
    <dbReference type="NCBI Taxonomy" id="29158"/>
    <lineage>
        <taxon>Eukaryota</taxon>
        <taxon>Metazoa</taxon>
        <taxon>Spiralia</taxon>
        <taxon>Lophotrochozoa</taxon>
        <taxon>Mollusca</taxon>
        <taxon>Bivalvia</taxon>
        <taxon>Autobranchia</taxon>
        <taxon>Pteriomorphia</taxon>
        <taxon>Mytilida</taxon>
        <taxon>Mytiloidea</taxon>
        <taxon>Mytilidae</taxon>
        <taxon>Mytilinae</taxon>
        <taxon>Mytilus</taxon>
    </lineage>
</organism>
<evidence type="ECO:0000256" key="5">
    <source>
        <dbReference type="ARBA" id="ARBA00023136"/>
    </source>
</evidence>
<keyword evidence="9" id="KW-1185">Reference proteome</keyword>
<feature type="transmembrane region" description="Helical" evidence="6">
    <location>
        <begin position="48"/>
        <end position="70"/>
    </location>
</feature>
<dbReference type="EMBL" id="UYJE01008425">
    <property type="protein sequence ID" value="VDI63857.1"/>
    <property type="molecule type" value="Genomic_DNA"/>
</dbReference>
<evidence type="ECO:0000313" key="8">
    <source>
        <dbReference type="EMBL" id="VDI63857.1"/>
    </source>
</evidence>
<dbReference type="PROSITE" id="PS50262">
    <property type="entry name" value="G_PROTEIN_RECEP_F1_2"/>
    <property type="match status" value="1"/>
</dbReference>
<dbReference type="InterPro" id="IPR017452">
    <property type="entry name" value="GPCR_Rhodpsn_7TM"/>
</dbReference>
<dbReference type="PANTHER" id="PTHR22750">
    <property type="entry name" value="G-PROTEIN COUPLED RECEPTOR"/>
    <property type="match status" value="1"/>
</dbReference>
<evidence type="ECO:0000256" key="1">
    <source>
        <dbReference type="ARBA" id="ARBA00004651"/>
    </source>
</evidence>
<keyword evidence="4 6" id="KW-1133">Transmembrane helix</keyword>
<reference evidence="8" key="1">
    <citation type="submission" date="2018-11" db="EMBL/GenBank/DDBJ databases">
        <authorList>
            <person name="Alioto T."/>
            <person name="Alioto T."/>
        </authorList>
    </citation>
    <scope>NUCLEOTIDE SEQUENCE</scope>
</reference>
<dbReference type="SUPFAM" id="SSF81321">
    <property type="entry name" value="Family A G protein-coupled receptor-like"/>
    <property type="match status" value="1"/>
</dbReference>
<feature type="transmembrane region" description="Helical" evidence="6">
    <location>
        <begin position="129"/>
        <end position="148"/>
    </location>
</feature>
<keyword evidence="5 6" id="KW-0472">Membrane</keyword>
<evidence type="ECO:0000313" key="9">
    <source>
        <dbReference type="Proteomes" id="UP000596742"/>
    </source>
</evidence>
<protein>
    <recommendedName>
        <fullName evidence="7">G-protein coupled receptors family 1 profile domain-containing protein</fullName>
    </recommendedName>
</protein>
<feature type="transmembrane region" description="Helical" evidence="6">
    <location>
        <begin position="168"/>
        <end position="197"/>
    </location>
</feature>
<dbReference type="AlphaFoldDB" id="A0A8B6GH56"/>
<feature type="transmembrane region" description="Helical" evidence="6">
    <location>
        <begin position="82"/>
        <end position="108"/>
    </location>
</feature>
<proteinExistence type="predicted"/>
<dbReference type="Proteomes" id="UP000596742">
    <property type="component" value="Unassembled WGS sequence"/>
</dbReference>
<evidence type="ECO:0000256" key="3">
    <source>
        <dbReference type="ARBA" id="ARBA00022692"/>
    </source>
</evidence>
<gene>
    <name evidence="8" type="ORF">MGAL_10B070151</name>
</gene>
<dbReference type="GO" id="GO:0004930">
    <property type="term" value="F:G protein-coupled receptor activity"/>
    <property type="evidence" value="ECO:0007669"/>
    <property type="project" value="InterPro"/>
</dbReference>
<comment type="caution">
    <text evidence="8">The sequence shown here is derived from an EMBL/GenBank/DDBJ whole genome shotgun (WGS) entry which is preliminary data.</text>
</comment>
<keyword evidence="2" id="KW-1003">Cell membrane</keyword>
<dbReference type="GO" id="GO:0005886">
    <property type="term" value="C:plasma membrane"/>
    <property type="evidence" value="ECO:0007669"/>
    <property type="project" value="UniProtKB-SubCell"/>
</dbReference>
<name>A0A8B6GH56_MYTGA</name>
<evidence type="ECO:0000259" key="7">
    <source>
        <dbReference type="PROSITE" id="PS50262"/>
    </source>
</evidence>
<feature type="transmembrane region" description="Helical" evidence="6">
    <location>
        <begin position="14"/>
        <end position="36"/>
    </location>
</feature>
<keyword evidence="3 6" id="KW-0812">Transmembrane</keyword>
<accession>A0A8B6GH56</accession>
<dbReference type="OrthoDB" id="5987098at2759"/>
<feature type="transmembrane region" description="Helical" evidence="6">
    <location>
        <begin position="372"/>
        <end position="395"/>
    </location>
</feature>
<evidence type="ECO:0000256" key="6">
    <source>
        <dbReference type="SAM" id="Phobius"/>
    </source>
</evidence>
<dbReference type="Gene3D" id="1.20.1070.10">
    <property type="entry name" value="Rhodopsin 7-helix transmembrane proteins"/>
    <property type="match status" value="1"/>
</dbReference>
<evidence type="ECO:0000256" key="2">
    <source>
        <dbReference type="ARBA" id="ARBA00022475"/>
    </source>
</evidence>